<evidence type="ECO:0000259" key="3">
    <source>
        <dbReference type="Pfam" id="PF00171"/>
    </source>
</evidence>
<dbReference type="SUPFAM" id="SSF53720">
    <property type="entry name" value="ALDH-like"/>
    <property type="match status" value="1"/>
</dbReference>
<dbReference type="Gene3D" id="3.40.309.10">
    <property type="entry name" value="Aldehyde Dehydrogenase, Chain A, domain 2"/>
    <property type="match status" value="1"/>
</dbReference>
<accession>A0A5B0DSX1</accession>
<organism evidence="4 5">
    <name type="scientific">Aureimonas fodinaquatilis</name>
    <dbReference type="NCBI Taxonomy" id="2565783"/>
    <lineage>
        <taxon>Bacteria</taxon>
        <taxon>Pseudomonadati</taxon>
        <taxon>Pseudomonadota</taxon>
        <taxon>Alphaproteobacteria</taxon>
        <taxon>Hyphomicrobiales</taxon>
        <taxon>Aurantimonadaceae</taxon>
        <taxon>Aureimonas</taxon>
    </lineage>
</organism>
<dbReference type="OrthoDB" id="9812625at2"/>
<comment type="similarity">
    <text evidence="1">Belongs to the aldehyde dehydrogenase family.</text>
</comment>
<dbReference type="InterPro" id="IPR016163">
    <property type="entry name" value="Ald_DH_C"/>
</dbReference>
<sequence>MVRTDQFYIDGQWVAAETSETFPVVNPATEKTVAQLSMGTAEHVDRAVAAARKAFPEFSRTTREERLALLERIIAVYESRAEELAHLVMIEMGSPLWFGREVQVQTALNHFKQAHKVLQDYDFGHMMSGTRIVREPVGVCGFITPWNWPINQVAAKFASAFAAGCTVVVKPSEIAPLSPLLLAEIIHEAGVPAGVFNLINGDGPTVGDAISRHPDIDMVSFTGSTRAGVLVAKAAADTVKRVHQELGGKSANILLPGTDLQKTVPASVLRSFTNSGQSCQAPTRLLVHRSEAGKVYEIAHATAQSVTVGDPEASDSRLGPLASELQFERVQAMIQTGLDEGARLLAGGPGRPEHLATGWYARPSIFVDVQPQMTIAQQEIFGPVLSILVYDTVDEAVKIANDSVYGLAGYVSAPSLDEAKAVGMRLRAGRIYLNGAPHSGAQDVEAPFGGYKQSGNGREAGLYGLEDFLEIKAMIGYAA</sequence>
<evidence type="ECO:0000313" key="4">
    <source>
        <dbReference type="EMBL" id="KAA0969493.1"/>
    </source>
</evidence>
<dbReference type="PANTHER" id="PTHR42804:SF1">
    <property type="entry name" value="ALDEHYDE DEHYDROGENASE-RELATED"/>
    <property type="match status" value="1"/>
</dbReference>
<proteinExistence type="inferred from homology"/>
<reference evidence="4 5" key="1">
    <citation type="submission" date="2019-08" db="EMBL/GenBank/DDBJ databases">
        <title>Aureimonas fodiniaquatilis sp. nov., isolated from a coal mine wastewater.</title>
        <authorList>
            <person name="Kim W."/>
        </authorList>
    </citation>
    <scope>NUCLEOTIDE SEQUENCE [LARGE SCALE GENOMIC DNA]</scope>
    <source>
        <strain evidence="4 5">CAU 1482</strain>
    </source>
</reference>
<dbReference type="CDD" id="cd07138">
    <property type="entry name" value="ALDH_CddD_SSP0762"/>
    <property type="match status" value="1"/>
</dbReference>
<dbReference type="Pfam" id="PF00171">
    <property type="entry name" value="Aldedh"/>
    <property type="match status" value="1"/>
</dbReference>
<evidence type="ECO:0000313" key="5">
    <source>
        <dbReference type="Proteomes" id="UP000324738"/>
    </source>
</evidence>
<dbReference type="AlphaFoldDB" id="A0A5B0DSX1"/>
<dbReference type="Gene3D" id="3.40.605.10">
    <property type="entry name" value="Aldehyde Dehydrogenase, Chain A, domain 1"/>
    <property type="match status" value="1"/>
</dbReference>
<keyword evidence="2" id="KW-0560">Oxidoreductase</keyword>
<gene>
    <name evidence="4" type="ORF">FPY71_13215</name>
</gene>
<protein>
    <submittedName>
        <fullName evidence="4">Aldehyde dehydrogenase family protein</fullName>
    </submittedName>
</protein>
<dbReference type="InterPro" id="IPR015590">
    <property type="entry name" value="Aldehyde_DH_dom"/>
</dbReference>
<dbReference type="PANTHER" id="PTHR42804">
    <property type="entry name" value="ALDEHYDE DEHYDROGENASE"/>
    <property type="match status" value="1"/>
</dbReference>
<comment type="caution">
    <text evidence="4">The sequence shown here is derived from an EMBL/GenBank/DDBJ whole genome shotgun (WGS) entry which is preliminary data.</text>
</comment>
<name>A0A5B0DSX1_9HYPH</name>
<evidence type="ECO:0000256" key="1">
    <source>
        <dbReference type="ARBA" id="ARBA00009986"/>
    </source>
</evidence>
<dbReference type="EMBL" id="VTWH01000003">
    <property type="protein sequence ID" value="KAA0969493.1"/>
    <property type="molecule type" value="Genomic_DNA"/>
</dbReference>
<dbReference type="FunFam" id="3.40.605.10:FF:000007">
    <property type="entry name" value="NAD/NADP-dependent betaine aldehyde dehydrogenase"/>
    <property type="match status" value="1"/>
</dbReference>
<dbReference type="RefSeq" id="WP_149301102.1">
    <property type="nucleotide sequence ID" value="NZ_VTWH01000003.1"/>
</dbReference>
<dbReference type="GO" id="GO:0016620">
    <property type="term" value="F:oxidoreductase activity, acting on the aldehyde or oxo group of donors, NAD or NADP as acceptor"/>
    <property type="evidence" value="ECO:0007669"/>
    <property type="project" value="InterPro"/>
</dbReference>
<evidence type="ECO:0000256" key="2">
    <source>
        <dbReference type="ARBA" id="ARBA00023002"/>
    </source>
</evidence>
<keyword evidence="5" id="KW-1185">Reference proteome</keyword>
<dbReference type="Proteomes" id="UP000324738">
    <property type="component" value="Unassembled WGS sequence"/>
</dbReference>
<dbReference type="InterPro" id="IPR016162">
    <property type="entry name" value="Ald_DH_N"/>
</dbReference>
<dbReference type="InterPro" id="IPR016161">
    <property type="entry name" value="Ald_DH/histidinol_DH"/>
</dbReference>
<feature type="domain" description="Aldehyde dehydrogenase" evidence="3">
    <location>
        <begin position="13"/>
        <end position="473"/>
    </location>
</feature>